<dbReference type="CDD" id="cd02440">
    <property type="entry name" value="AdoMet_MTases"/>
    <property type="match status" value="1"/>
</dbReference>
<evidence type="ECO:0000313" key="3">
    <source>
        <dbReference type="Proteomes" id="UP000253410"/>
    </source>
</evidence>
<keyword evidence="2" id="KW-0489">Methyltransferase</keyword>
<gene>
    <name evidence="2" type="ORF">DF182_26820</name>
</gene>
<proteinExistence type="predicted"/>
<keyword evidence="3" id="KW-1185">Reference proteome</keyword>
<comment type="caution">
    <text evidence="2">The sequence shown here is derived from an EMBL/GenBank/DDBJ whole genome shotgun (WGS) entry which is preliminary data.</text>
</comment>
<keyword evidence="2" id="KW-0808">Transferase</keyword>
<dbReference type="InterPro" id="IPR013217">
    <property type="entry name" value="Methyltransf_12"/>
</dbReference>
<dbReference type="Proteomes" id="UP000253410">
    <property type="component" value="Unassembled WGS sequence"/>
</dbReference>
<dbReference type="GO" id="GO:0008168">
    <property type="term" value="F:methyltransferase activity"/>
    <property type="evidence" value="ECO:0007669"/>
    <property type="project" value="UniProtKB-KW"/>
</dbReference>
<name>A0A365XZ91_9BACT</name>
<reference evidence="2 3" key="1">
    <citation type="submission" date="2018-05" db="EMBL/GenBank/DDBJ databases">
        <title>Chitinophaga sp. K3CV102501T nov., isolated from isolated from a monsoon evergreen broad-leaved forest soil.</title>
        <authorList>
            <person name="Lv Y."/>
        </authorList>
    </citation>
    <scope>NUCLEOTIDE SEQUENCE [LARGE SCALE GENOMIC DNA]</scope>
    <source>
        <strain evidence="2 3">GDMCC 1.1325</strain>
    </source>
</reference>
<dbReference type="RefSeq" id="WP_113618837.1">
    <property type="nucleotide sequence ID" value="NZ_QFFJ01000002.1"/>
</dbReference>
<sequence>MKSAFYNLDKFKAGSTSLNPIEIRELGDVSGKKLLHLQCHFGMDTISWARLGAITTGLDFSDKAITAAKNLALELEANSQFVCSNVYDAGLHITDKFDIVFTSYGTIGWLPDLDKWAAVIVERLKPGGVFYMVDFHPILWMFDDEFSYIKYSYFNTGEPIEEEKSGTYADREADLKDKEYGWNHSLSEILNALIKAGLTISFFNEHTDSPYECFSNMVKTGPDSYQIASMQNKIPLLYSIKAVYNQ</sequence>
<dbReference type="Pfam" id="PF08242">
    <property type="entry name" value="Methyltransf_12"/>
    <property type="match status" value="1"/>
</dbReference>
<dbReference type="InterPro" id="IPR029063">
    <property type="entry name" value="SAM-dependent_MTases_sf"/>
</dbReference>
<accession>A0A365XZ91</accession>
<organism evidence="2 3">
    <name type="scientific">Chitinophaga flava</name>
    <dbReference type="NCBI Taxonomy" id="2259036"/>
    <lineage>
        <taxon>Bacteria</taxon>
        <taxon>Pseudomonadati</taxon>
        <taxon>Bacteroidota</taxon>
        <taxon>Chitinophagia</taxon>
        <taxon>Chitinophagales</taxon>
        <taxon>Chitinophagaceae</taxon>
        <taxon>Chitinophaga</taxon>
    </lineage>
</organism>
<dbReference type="AlphaFoldDB" id="A0A365XZ91"/>
<dbReference type="EMBL" id="QFFJ01000002">
    <property type="protein sequence ID" value="RBL90994.1"/>
    <property type="molecule type" value="Genomic_DNA"/>
</dbReference>
<dbReference type="Gene3D" id="3.40.50.150">
    <property type="entry name" value="Vaccinia Virus protein VP39"/>
    <property type="match status" value="1"/>
</dbReference>
<evidence type="ECO:0000313" key="2">
    <source>
        <dbReference type="EMBL" id="RBL90994.1"/>
    </source>
</evidence>
<dbReference type="GO" id="GO:0032259">
    <property type="term" value="P:methylation"/>
    <property type="evidence" value="ECO:0007669"/>
    <property type="project" value="UniProtKB-KW"/>
</dbReference>
<dbReference type="OrthoDB" id="8385759at2"/>
<evidence type="ECO:0000259" key="1">
    <source>
        <dbReference type="Pfam" id="PF08242"/>
    </source>
</evidence>
<dbReference type="SUPFAM" id="SSF53335">
    <property type="entry name" value="S-adenosyl-L-methionine-dependent methyltransferases"/>
    <property type="match status" value="1"/>
</dbReference>
<protein>
    <submittedName>
        <fullName evidence="2">SAM-dependent methyltransferase</fullName>
    </submittedName>
</protein>
<feature type="domain" description="Methyltransferase type 12" evidence="1">
    <location>
        <begin position="35"/>
        <end position="130"/>
    </location>
</feature>